<dbReference type="AlphaFoldDB" id="A0A2N8ZMJ7"/>
<keyword evidence="2 4" id="KW-0560">Oxidoreductase</keyword>
<dbReference type="EMBL" id="LT960612">
    <property type="protein sequence ID" value="SON53140.1"/>
    <property type="molecule type" value="Genomic_DNA"/>
</dbReference>
<dbReference type="GO" id="GO:0005737">
    <property type="term" value="C:cytoplasm"/>
    <property type="evidence" value="ECO:0007669"/>
    <property type="project" value="TreeGrafter"/>
</dbReference>
<dbReference type="InterPro" id="IPR029510">
    <property type="entry name" value="Ald_DH_CS_GLU"/>
</dbReference>
<comment type="similarity">
    <text evidence="1 4 7">Belongs to the aldehyde dehydrogenase family.</text>
</comment>
<dbReference type="InterPro" id="IPR016163">
    <property type="entry name" value="Ald_DH_C"/>
</dbReference>
<keyword evidence="3" id="KW-0520">NAD</keyword>
<evidence type="ECO:0000256" key="3">
    <source>
        <dbReference type="ARBA" id="ARBA00023027"/>
    </source>
</evidence>
<organism evidence="9 10">
    <name type="scientific">Vibrio tapetis subsp. tapetis</name>
    <dbReference type="NCBI Taxonomy" id="1671868"/>
    <lineage>
        <taxon>Bacteria</taxon>
        <taxon>Pseudomonadati</taxon>
        <taxon>Pseudomonadota</taxon>
        <taxon>Gammaproteobacteria</taxon>
        <taxon>Vibrionales</taxon>
        <taxon>Vibrionaceae</taxon>
        <taxon>Vibrio</taxon>
    </lineage>
</organism>
<dbReference type="SUPFAM" id="SSF53720">
    <property type="entry name" value="ALDH-like"/>
    <property type="match status" value="1"/>
</dbReference>
<dbReference type="KEGG" id="vta:B1529"/>
<dbReference type="Pfam" id="PF00171">
    <property type="entry name" value="Aldedh"/>
    <property type="match status" value="1"/>
</dbReference>
<evidence type="ECO:0000256" key="6">
    <source>
        <dbReference type="PROSITE-ProRule" id="PRU10007"/>
    </source>
</evidence>
<dbReference type="PROSITE" id="PS00687">
    <property type="entry name" value="ALDEHYDE_DEHYDR_GLU"/>
    <property type="match status" value="1"/>
</dbReference>
<dbReference type="Gene3D" id="3.40.605.10">
    <property type="entry name" value="Aldehyde Dehydrogenase, Chain A, domain 1"/>
    <property type="match status" value="1"/>
</dbReference>
<evidence type="ECO:0000259" key="8">
    <source>
        <dbReference type="Pfam" id="PF00171"/>
    </source>
</evidence>
<dbReference type="PANTHER" id="PTHR43570:SF20">
    <property type="entry name" value="ALDEHYDE DEHYDROGENASE ALDX-RELATED"/>
    <property type="match status" value="1"/>
</dbReference>
<name>A0A2N8ZMJ7_9VIBR</name>
<dbReference type="RefSeq" id="WP_102525210.1">
    <property type="nucleotide sequence ID" value="NZ_LT960612.1"/>
</dbReference>
<dbReference type="PIRSF" id="PIRSF036492">
    <property type="entry name" value="ALDH"/>
    <property type="match status" value="1"/>
</dbReference>
<dbReference type="GO" id="GO:0006081">
    <property type="term" value="P:aldehyde metabolic process"/>
    <property type="evidence" value="ECO:0007669"/>
    <property type="project" value="InterPro"/>
</dbReference>
<evidence type="ECO:0000256" key="2">
    <source>
        <dbReference type="ARBA" id="ARBA00023002"/>
    </source>
</evidence>
<evidence type="ECO:0000256" key="7">
    <source>
        <dbReference type="RuleBase" id="RU003345"/>
    </source>
</evidence>
<dbReference type="InterPro" id="IPR016162">
    <property type="entry name" value="Ald_DH_N"/>
</dbReference>
<proteinExistence type="inferred from homology"/>
<feature type="active site" evidence="5">
    <location>
        <position position="261"/>
    </location>
</feature>
<dbReference type="InterPro" id="IPR012394">
    <property type="entry name" value="Aldehyde_DH_NAD(P)"/>
</dbReference>
<evidence type="ECO:0000313" key="10">
    <source>
        <dbReference type="Proteomes" id="UP000235828"/>
    </source>
</evidence>
<sequence>MAVHETIVQQDTQHEDSQIEALNEHFHSLSAQFKQTPYLPIDSRIETITVIKQVLLAEKENLIQALSDDYGYRSQFDSLLADIIATIQHANYTLKHIKKWVKPEKRHAGLLLFPSKVTVHQQPLGVIGIITPWNFPINLSINPAITALAAGNRVMIKMSEFTPNTNRVLKNILSSINDQVIFIEGEMEVSSAFSKLPFDHLFFTGSTEVGKHIARAAADNLTPITLELGGKSPVIIDDQISMKSAIDSIILGKTVNAGQICVAPDYIWLPQSRQQEFIETYIKRFQHFYGGKVQASRHGCIINERQLSRLQSYLVDAEKQGAKLHPVSQDSTANTPSDLMPTLVSDVNDDMLIMKNEIFGSLLPIMTYDHIDEAFRYIDNRARPLALYVMSDDKALIERATYQVHSGALSINDTLLHVAAEDAPFGGIGHSGLGSYHGIEGFKTFSHSKTVFHTASWLPRSALLLKNRDLMTKLLQKVFLR</sequence>
<dbReference type="CDD" id="cd07133">
    <property type="entry name" value="ALDH_CALDH_CalB"/>
    <property type="match status" value="1"/>
</dbReference>
<feature type="domain" description="Aldehyde dehydrogenase" evidence="8">
    <location>
        <begin position="21"/>
        <end position="451"/>
    </location>
</feature>
<evidence type="ECO:0000313" key="9">
    <source>
        <dbReference type="EMBL" id="SON53140.1"/>
    </source>
</evidence>
<gene>
    <name evidence="9" type="primary">calB</name>
    <name evidence="9" type="ORF">VTAP4600_B1529</name>
</gene>
<dbReference type="PANTHER" id="PTHR43570">
    <property type="entry name" value="ALDEHYDE DEHYDROGENASE"/>
    <property type="match status" value="1"/>
</dbReference>
<protein>
    <recommendedName>
        <fullName evidence="4">Aldehyde dehydrogenase</fullName>
    </recommendedName>
</protein>
<accession>A0A2N8ZMJ7</accession>
<dbReference type="InterPro" id="IPR016161">
    <property type="entry name" value="Ald_DH/histidinol_DH"/>
</dbReference>
<evidence type="ECO:0000256" key="4">
    <source>
        <dbReference type="PIRNR" id="PIRNR036492"/>
    </source>
</evidence>
<reference evidence="9 10" key="1">
    <citation type="submission" date="2017-10" db="EMBL/GenBank/DDBJ databases">
        <authorList>
            <person name="Banno H."/>
            <person name="Chua N.-H."/>
        </authorList>
    </citation>
    <scope>NUCLEOTIDE SEQUENCE [LARGE SCALE GENOMIC DNA]</scope>
    <source>
        <strain evidence="9">Vibrio tapetis CECT4600</strain>
    </source>
</reference>
<dbReference type="InterPro" id="IPR015590">
    <property type="entry name" value="Aldehyde_DH_dom"/>
</dbReference>
<evidence type="ECO:0000256" key="5">
    <source>
        <dbReference type="PIRSR" id="PIRSR036492-1"/>
    </source>
</evidence>
<dbReference type="GO" id="GO:0004029">
    <property type="term" value="F:aldehyde dehydrogenase (NAD+) activity"/>
    <property type="evidence" value="ECO:0007669"/>
    <property type="project" value="TreeGrafter"/>
</dbReference>
<feature type="active site" evidence="5 6">
    <location>
        <position position="227"/>
    </location>
</feature>
<dbReference type="Proteomes" id="UP000235828">
    <property type="component" value="Chromosome B"/>
</dbReference>
<dbReference type="Gene3D" id="3.40.309.10">
    <property type="entry name" value="Aldehyde Dehydrogenase, Chain A, domain 2"/>
    <property type="match status" value="1"/>
</dbReference>
<dbReference type="OrthoDB" id="9812625at2"/>
<evidence type="ECO:0000256" key="1">
    <source>
        <dbReference type="ARBA" id="ARBA00009986"/>
    </source>
</evidence>
<keyword evidence="10" id="KW-1185">Reference proteome</keyword>